<dbReference type="GO" id="GO:0019867">
    <property type="term" value="C:outer membrane"/>
    <property type="evidence" value="ECO:0007669"/>
    <property type="project" value="InterPro"/>
</dbReference>
<dbReference type="Pfam" id="PF01734">
    <property type="entry name" value="Patatin"/>
    <property type="match status" value="1"/>
</dbReference>
<dbReference type="InterPro" id="IPR050301">
    <property type="entry name" value="NTE"/>
</dbReference>
<dbReference type="RefSeq" id="WP_092908785.1">
    <property type="nucleotide sequence ID" value="NZ_FOUZ01000011.1"/>
</dbReference>
<proteinExistence type="predicted"/>
<dbReference type="GO" id="GO:0016787">
    <property type="term" value="F:hydrolase activity"/>
    <property type="evidence" value="ECO:0007669"/>
    <property type="project" value="UniProtKB-UniRule"/>
</dbReference>
<dbReference type="EMBL" id="FOUZ01000011">
    <property type="protein sequence ID" value="SFN37691.1"/>
    <property type="molecule type" value="Genomic_DNA"/>
</dbReference>
<evidence type="ECO:0000256" key="1">
    <source>
        <dbReference type="ARBA" id="ARBA00022801"/>
    </source>
</evidence>
<dbReference type="OrthoDB" id="9770965at2"/>
<dbReference type="InterPro" id="IPR016035">
    <property type="entry name" value="Acyl_Trfase/lysoPLipase"/>
</dbReference>
<keyword evidence="3 4" id="KW-0443">Lipid metabolism</keyword>
<organism evidence="6 7">
    <name type="scientific">Algoriella xinjiangensis</name>
    <dbReference type="NCBI Taxonomy" id="684065"/>
    <lineage>
        <taxon>Bacteria</taxon>
        <taxon>Pseudomonadati</taxon>
        <taxon>Bacteroidota</taxon>
        <taxon>Flavobacteriia</taxon>
        <taxon>Flavobacteriales</taxon>
        <taxon>Weeksellaceae</taxon>
        <taxon>Algoriella</taxon>
    </lineage>
</organism>
<dbReference type="PROSITE" id="PS51635">
    <property type="entry name" value="PNPLA"/>
    <property type="match status" value="1"/>
</dbReference>
<dbReference type="PANTHER" id="PTHR14226:SF29">
    <property type="entry name" value="NEUROPATHY TARGET ESTERASE SWS"/>
    <property type="match status" value="1"/>
</dbReference>
<evidence type="ECO:0000256" key="2">
    <source>
        <dbReference type="ARBA" id="ARBA00022963"/>
    </source>
</evidence>
<dbReference type="CDD" id="cd07205">
    <property type="entry name" value="Pat_PNPLA6_PNPLA7_NTE1_like"/>
    <property type="match status" value="1"/>
</dbReference>
<evidence type="ECO:0000256" key="4">
    <source>
        <dbReference type="PROSITE-ProRule" id="PRU01161"/>
    </source>
</evidence>
<feature type="active site" description="Nucleophile" evidence="4">
    <location>
        <position position="64"/>
    </location>
</feature>
<feature type="short sequence motif" description="DGA/G" evidence="4">
    <location>
        <begin position="208"/>
        <end position="210"/>
    </location>
</feature>
<sequence length="735" mass="83712">MRTFFAFIVLLSTITFAQEKKQDSTRLKVGVVLSGGGAKGYAHVGALKRIEEAGIKIDYIGGTSMGAIIGGLYAAGYTPDELEKIMHQLDISSLITQNKDRAEIPFFEKAYKEKYILELPFNNFKLSIPNAISKGQGPLDLLTYLFRPVHDIDDFNKLPTPFVCIGTDIETGEEKVFRSGFLPRVVLASGAYPTMLDPVTIDGRMYVDGGVVNNFPVKEVKDMGADIIIGVELGDGLQKRDELNSAIDILSQIMTMSIVKKTDEQKKLVDLLIKPELKQYAVTSFDEVDAIYKKGLEAADKVDAQLKEIAKKQNASNTTRNEIKLDDYVLVKDIKVEGLKSFNENYIEGQLGIRTPELIKYDDLKSGISKLYASGNFNNITYKISELDENENLLTLNVQENKTKQSIRFGLHYDDLFKTGLLLNFTSKSLFIKNSIISADVVVGDYARYNVNFFIDNGYYPSIGFNSFSHYFDKEIDLRNIYNEDMIYKKVNFNFREYINQLYFQSTLKEKYAIGIGLEHQYTKIFTNNFIDDNNTNFPSKTEGFYWKGYGYVKADNRNNANYARSGVKFDASFKYLFDSNVDGFENNYLLEGSLEANFPLNNFLSYRFTANFGTFFNDNVTMPQKFYLGGYVEQDFFNYTKFYGLPFGTAIGDNQLVFGSYLQAKILKNHYASLFMNIANLENRFEQLSLTDYKYLGYGMTYGYDSPLGPINFIWSYSPYTKKGLFNLSLGYWF</sequence>
<feature type="short sequence motif" description="GXGXXG" evidence="4">
    <location>
        <begin position="35"/>
        <end position="40"/>
    </location>
</feature>
<dbReference type="STRING" id="684065.SAMN05421738_11162"/>
<dbReference type="InterPro" id="IPR043864">
    <property type="entry name" value="Omp85-like_dom"/>
</dbReference>
<feature type="active site" description="Proton acceptor" evidence="4">
    <location>
        <position position="208"/>
    </location>
</feature>
<name>A0A1I4YI35_9FLAO</name>
<protein>
    <submittedName>
        <fullName evidence="6">NTE family protein</fullName>
    </submittedName>
</protein>
<gene>
    <name evidence="6" type="ORF">SAMN05421738_11162</name>
</gene>
<dbReference type="Proteomes" id="UP000199149">
    <property type="component" value="Unassembled WGS sequence"/>
</dbReference>
<evidence type="ECO:0000259" key="5">
    <source>
        <dbReference type="PROSITE" id="PS51635"/>
    </source>
</evidence>
<dbReference type="PANTHER" id="PTHR14226">
    <property type="entry name" value="NEUROPATHY TARGET ESTERASE/SWISS CHEESE D.MELANOGASTER"/>
    <property type="match status" value="1"/>
</dbReference>
<dbReference type="Pfam" id="PF19143">
    <property type="entry name" value="Omp85_2"/>
    <property type="match status" value="1"/>
</dbReference>
<evidence type="ECO:0000313" key="7">
    <source>
        <dbReference type="Proteomes" id="UP000199149"/>
    </source>
</evidence>
<keyword evidence="2 4" id="KW-0442">Lipid degradation</keyword>
<feature type="domain" description="PNPLA" evidence="5">
    <location>
        <begin position="31"/>
        <end position="221"/>
    </location>
</feature>
<evidence type="ECO:0000313" key="6">
    <source>
        <dbReference type="EMBL" id="SFN37691.1"/>
    </source>
</evidence>
<dbReference type="Gene3D" id="3.40.1090.10">
    <property type="entry name" value="Cytosolic phospholipase A2 catalytic domain"/>
    <property type="match status" value="2"/>
</dbReference>
<feature type="short sequence motif" description="GXSXG" evidence="4">
    <location>
        <begin position="62"/>
        <end position="66"/>
    </location>
</feature>
<keyword evidence="7" id="KW-1185">Reference proteome</keyword>
<reference evidence="7" key="1">
    <citation type="submission" date="2016-10" db="EMBL/GenBank/DDBJ databases">
        <authorList>
            <person name="Varghese N."/>
            <person name="Submissions S."/>
        </authorList>
    </citation>
    <scope>NUCLEOTIDE SEQUENCE [LARGE SCALE GENOMIC DNA]</scope>
    <source>
        <strain evidence="7">XJ109</strain>
    </source>
</reference>
<dbReference type="AlphaFoldDB" id="A0A1I4YI35"/>
<dbReference type="SUPFAM" id="SSF52151">
    <property type="entry name" value="FabD/lysophospholipase-like"/>
    <property type="match status" value="1"/>
</dbReference>
<dbReference type="InterPro" id="IPR002641">
    <property type="entry name" value="PNPLA_dom"/>
</dbReference>
<dbReference type="GO" id="GO:0016042">
    <property type="term" value="P:lipid catabolic process"/>
    <property type="evidence" value="ECO:0007669"/>
    <property type="project" value="UniProtKB-UniRule"/>
</dbReference>
<dbReference type="Gene3D" id="3.10.20.310">
    <property type="entry name" value="membrane protein fhac"/>
    <property type="match status" value="1"/>
</dbReference>
<evidence type="ECO:0000256" key="3">
    <source>
        <dbReference type="ARBA" id="ARBA00023098"/>
    </source>
</evidence>
<accession>A0A1I4YI35</accession>
<keyword evidence="1 4" id="KW-0378">Hydrolase</keyword>